<proteinExistence type="predicted"/>
<reference evidence="2" key="1">
    <citation type="submission" date="2024-07" db="EMBL/GenBank/DDBJ databases">
        <authorList>
            <person name="Biller S.J."/>
        </authorList>
    </citation>
    <scope>NUCLEOTIDE SEQUENCE</scope>
    <source>
        <strain evidence="2">WC2429</strain>
    </source>
</reference>
<accession>A0AB39WI20</accession>
<dbReference type="EMBL" id="CP165627">
    <property type="protein sequence ID" value="XDV01554.1"/>
    <property type="molecule type" value="Genomic_DNA"/>
</dbReference>
<dbReference type="AlphaFoldDB" id="A0AB39WI20"/>
<protein>
    <submittedName>
        <fullName evidence="2">Uncharacterized protein</fullName>
    </submittedName>
</protein>
<dbReference type="RefSeq" id="WP_369765219.1">
    <property type="nucleotide sequence ID" value="NZ_CP165627.1"/>
</dbReference>
<evidence type="ECO:0000256" key="1">
    <source>
        <dbReference type="SAM" id="Coils"/>
    </source>
</evidence>
<organism evidence="2">
    <name type="scientific">Flavobacterium sp. WC2429</name>
    <dbReference type="NCBI Taxonomy" id="3234140"/>
    <lineage>
        <taxon>Bacteria</taxon>
        <taxon>Pseudomonadati</taxon>
        <taxon>Bacteroidota</taxon>
        <taxon>Flavobacteriia</taxon>
        <taxon>Flavobacteriales</taxon>
        <taxon>Flavobacteriaceae</taxon>
        <taxon>Flavobacterium</taxon>
    </lineage>
</organism>
<name>A0AB39WI20_9FLAO</name>
<keyword evidence="1" id="KW-0175">Coiled coil</keyword>
<evidence type="ECO:0000313" key="2">
    <source>
        <dbReference type="EMBL" id="XDV01554.1"/>
    </source>
</evidence>
<sequence>MTIETEIFNKLELHYFFSEEDKTHTMDAVVRNRCEHELLQIVSTVSKELGFQIKIETEAYDEGGLVEFYTFIGSAEGQVIMTLSNFAITVIGIIVSRIPLRKSKLDIKEQKLSIKEKKLNIEAQKLNLKLLKVELKEKKLDIPNLNIEKIDFIINNNIKVIKHTSNFYKTLYNYPKVRKLSTAIVDATKKQIEEPQYVNREDFEKFFLDSDNLEPIFDDKASIEIISPVLKKGNYKWRGIYNLNPIPIEFSMNKEFKDKVIQDGITFKNGTFIDCILKIDRKVDDLGNIYNSNYYVETVLRQHNEGIITETAQGKQYREKKEAIKNQTKLFE</sequence>
<feature type="coiled-coil region" evidence="1">
    <location>
        <begin position="114"/>
        <end position="148"/>
    </location>
</feature>
<gene>
    <name evidence="2" type="ORF">AB3G32_14640</name>
</gene>